<name>A0ABV8HXV2_9ACTN</name>
<accession>A0ABV8HXV2</accession>
<organism evidence="2 3">
    <name type="scientific">Streptomyces polygonati</name>
    <dbReference type="NCBI Taxonomy" id="1617087"/>
    <lineage>
        <taxon>Bacteria</taxon>
        <taxon>Bacillati</taxon>
        <taxon>Actinomycetota</taxon>
        <taxon>Actinomycetes</taxon>
        <taxon>Kitasatosporales</taxon>
        <taxon>Streptomycetaceae</taxon>
        <taxon>Streptomyces</taxon>
    </lineage>
</organism>
<sequence length="134" mass="14469">MRKTVFLLAAAAALAVPLVAPAAAASADTQLADITCNDIDFNPQNRHHVYLTTDTPSFVMDLPEHPIDFYCYAWDGSVPAAYTVSYAWVSPSGVVTEPDPLSGVLSYGHGFSYNVHQTGPSYGYFYQATFTALP</sequence>
<feature type="signal peptide" evidence="1">
    <location>
        <begin position="1"/>
        <end position="22"/>
    </location>
</feature>
<keyword evidence="3" id="KW-1185">Reference proteome</keyword>
<feature type="chain" id="PRO_5046005948" evidence="1">
    <location>
        <begin position="23"/>
        <end position="134"/>
    </location>
</feature>
<evidence type="ECO:0000313" key="2">
    <source>
        <dbReference type="EMBL" id="MFC4035680.1"/>
    </source>
</evidence>
<dbReference type="Proteomes" id="UP001595765">
    <property type="component" value="Unassembled WGS sequence"/>
</dbReference>
<proteinExistence type="predicted"/>
<dbReference type="RefSeq" id="WP_386436049.1">
    <property type="nucleotide sequence ID" value="NZ_JBHSBB010000029.1"/>
</dbReference>
<evidence type="ECO:0000313" key="3">
    <source>
        <dbReference type="Proteomes" id="UP001595765"/>
    </source>
</evidence>
<evidence type="ECO:0000256" key="1">
    <source>
        <dbReference type="SAM" id="SignalP"/>
    </source>
</evidence>
<protein>
    <submittedName>
        <fullName evidence="2">Uncharacterized protein</fullName>
    </submittedName>
</protein>
<reference evidence="3" key="1">
    <citation type="journal article" date="2019" name="Int. J. Syst. Evol. Microbiol.">
        <title>The Global Catalogue of Microorganisms (GCM) 10K type strain sequencing project: providing services to taxonomists for standard genome sequencing and annotation.</title>
        <authorList>
            <consortium name="The Broad Institute Genomics Platform"/>
            <consortium name="The Broad Institute Genome Sequencing Center for Infectious Disease"/>
            <person name="Wu L."/>
            <person name="Ma J."/>
        </authorList>
    </citation>
    <scope>NUCLEOTIDE SEQUENCE [LARGE SCALE GENOMIC DNA]</scope>
    <source>
        <strain evidence="3">CGMCC 4.7237</strain>
    </source>
</reference>
<gene>
    <name evidence="2" type="ORF">ACFO3J_30045</name>
</gene>
<keyword evidence="1" id="KW-0732">Signal</keyword>
<dbReference type="EMBL" id="JBHSBB010000029">
    <property type="protein sequence ID" value="MFC4035680.1"/>
    <property type="molecule type" value="Genomic_DNA"/>
</dbReference>
<comment type="caution">
    <text evidence="2">The sequence shown here is derived from an EMBL/GenBank/DDBJ whole genome shotgun (WGS) entry which is preliminary data.</text>
</comment>